<organism evidence="3 4">
    <name type="scientific">Porcincola intestinalis</name>
    <dbReference type="NCBI Taxonomy" id="2606632"/>
    <lineage>
        <taxon>Bacteria</taxon>
        <taxon>Bacillati</taxon>
        <taxon>Bacillota</taxon>
        <taxon>Clostridia</taxon>
        <taxon>Lachnospirales</taxon>
        <taxon>Lachnospiraceae</taxon>
        <taxon>Porcincola</taxon>
    </lineage>
</organism>
<dbReference type="InterPro" id="IPR039448">
    <property type="entry name" value="Beta_helix"/>
</dbReference>
<feature type="domain" description="Right handed beta helix" evidence="1">
    <location>
        <begin position="236"/>
        <end position="387"/>
    </location>
</feature>
<dbReference type="InterPro" id="IPR013780">
    <property type="entry name" value="Glyco_hydro_b"/>
</dbReference>
<dbReference type="InterPro" id="IPR049169">
    <property type="entry name" value="Glyco_hydro_120_ins"/>
</dbReference>
<feature type="domain" description="Glycoside hydrolase 120 insertion" evidence="2">
    <location>
        <begin position="79"/>
        <end position="186"/>
    </location>
</feature>
<accession>A0A6L5X5R9</accession>
<dbReference type="SUPFAM" id="SSF51126">
    <property type="entry name" value="Pectin lyase-like"/>
    <property type="match status" value="1"/>
</dbReference>
<dbReference type="Pfam" id="PF21258">
    <property type="entry name" value="Glyco_hydro_120_ins"/>
    <property type="match status" value="1"/>
</dbReference>
<gene>
    <name evidence="3" type="ORF">FYJ35_11835</name>
</gene>
<evidence type="ECO:0000259" key="2">
    <source>
        <dbReference type="Pfam" id="PF21258"/>
    </source>
</evidence>
<name>A0A6L5X5R9_9FIRM</name>
<dbReference type="AlphaFoldDB" id="A0A6L5X5R9"/>
<dbReference type="Proteomes" id="UP000481852">
    <property type="component" value="Unassembled WGS sequence"/>
</dbReference>
<evidence type="ECO:0000313" key="4">
    <source>
        <dbReference type="Proteomes" id="UP000481852"/>
    </source>
</evidence>
<comment type="caution">
    <text evidence="3">The sequence shown here is derived from an EMBL/GenBank/DDBJ whole genome shotgun (WGS) entry which is preliminary data.</text>
</comment>
<keyword evidence="4" id="KW-1185">Reference proteome</keyword>
<sequence length="680" mass="76887">MIYYVNAAASFQGDGSENRPFRHIQDAASVAKPGDEVVVAPGVYREYVDPKNAGRPDARIIYRSEKKLGAVITGAEKLEDWERYQGTVWTARVRNGIFGDYNPYTTYVYGDWYFAGKGRHTGAVYLNDRMLYEARTLEDCLKAEKSPYSWRPEESVYQWYAEQDGDETVFYANFQDKDPNKENVEINVRRECFMPQQEGIGYITVSGFVVTKAATTWAPPAAFQDCMIGPHWSKGWIIEDCEISNSKCSGIGLGKYYDPENDHYFTTKHVKSPTQMERDAVCRGQYYGWLKEKIGSHIIRRNNIHDCEQGGIIGRMGGVFSVIEDNHIHHINNMMELGGAEIAGIKMHAAIDVTIRRNWIHDCTMGIWCDWEAQGTRITQNLLYRNQAPEGAKRLPGGMCSQDLFVEVGHGPTLIDNNILLSDVSLRFATEGVAMVHNLICGAFTVVGGGTDAIVDGLLRQRYTPYHIPHRTEVMGFMTILHGDDRFYNNVFLQKWPSADYLNASDSEPGAADWDNRKVGTAVFDSYPTYEEWISWFDMDSDVPDMKKLEPHHFDKLPVWSEGNFYLNGAEAWTHEKSSCIPDASMLPEAPYADVEERDGSVILRTNIGEWLRQSGFTDAIVDSDTLGKAFEPEERFENPDGSRIVFNEDYFGAHRGAAPLPGPFSEEADGRTVYQWGTV</sequence>
<dbReference type="PANTHER" id="PTHR36453:SF1">
    <property type="entry name" value="RIGHT HANDED BETA HELIX DOMAIN-CONTAINING PROTEIN"/>
    <property type="match status" value="1"/>
</dbReference>
<proteinExistence type="predicted"/>
<dbReference type="Gene3D" id="2.60.40.1180">
    <property type="entry name" value="Golgi alpha-mannosidase II"/>
    <property type="match status" value="1"/>
</dbReference>
<dbReference type="Pfam" id="PF13229">
    <property type="entry name" value="Beta_helix"/>
    <property type="match status" value="1"/>
</dbReference>
<dbReference type="RefSeq" id="WP_154526831.1">
    <property type="nucleotide sequence ID" value="NZ_VULZ01000014.1"/>
</dbReference>
<evidence type="ECO:0000259" key="1">
    <source>
        <dbReference type="Pfam" id="PF13229"/>
    </source>
</evidence>
<evidence type="ECO:0000313" key="3">
    <source>
        <dbReference type="EMBL" id="MSS15711.1"/>
    </source>
</evidence>
<dbReference type="EMBL" id="VULZ01000014">
    <property type="protein sequence ID" value="MSS15711.1"/>
    <property type="molecule type" value="Genomic_DNA"/>
</dbReference>
<reference evidence="3 4" key="1">
    <citation type="submission" date="2019-08" db="EMBL/GenBank/DDBJ databases">
        <title>In-depth cultivation of the pig gut microbiome towards novel bacterial diversity and tailored functional studies.</title>
        <authorList>
            <person name="Wylensek D."/>
            <person name="Hitch T.C.A."/>
            <person name="Clavel T."/>
        </authorList>
    </citation>
    <scope>NUCLEOTIDE SEQUENCE [LARGE SCALE GENOMIC DNA]</scope>
    <source>
        <strain evidence="3 4">Oil+RF-744-WCA-WT-11</strain>
    </source>
</reference>
<dbReference type="Gene3D" id="2.160.20.10">
    <property type="entry name" value="Single-stranded right-handed beta-helix, Pectin lyase-like"/>
    <property type="match status" value="1"/>
</dbReference>
<dbReference type="PANTHER" id="PTHR36453">
    <property type="entry name" value="SECRETED PROTEIN-RELATED"/>
    <property type="match status" value="1"/>
</dbReference>
<protein>
    <submittedName>
        <fullName evidence="3">Uncharacterized protein</fullName>
    </submittedName>
</protein>
<dbReference type="InterPro" id="IPR011050">
    <property type="entry name" value="Pectin_lyase_fold/virulence"/>
</dbReference>
<dbReference type="InterPro" id="IPR012334">
    <property type="entry name" value="Pectin_lyas_fold"/>
</dbReference>